<evidence type="ECO:0000256" key="8">
    <source>
        <dbReference type="ARBA" id="ARBA00024407"/>
    </source>
</evidence>
<dbReference type="InterPro" id="IPR009080">
    <property type="entry name" value="tRNAsynth_Ia_anticodon-bd"/>
</dbReference>
<dbReference type="InterPro" id="IPR009008">
    <property type="entry name" value="Val/Leu/Ile-tRNA-synth_edit"/>
</dbReference>
<keyword evidence="6 11" id="KW-0648">Protein biosynthesis</keyword>
<dbReference type="AlphaFoldDB" id="A0A8K0GGD3"/>
<dbReference type="SUPFAM" id="SSF47323">
    <property type="entry name" value="Anticodon-binding domain of a subclass of class I aminoacyl-tRNA synthetases"/>
    <property type="match status" value="1"/>
</dbReference>
<dbReference type="Pfam" id="PF08264">
    <property type="entry name" value="Anticodon_1"/>
    <property type="match status" value="1"/>
</dbReference>
<dbReference type="GO" id="GO:0005829">
    <property type="term" value="C:cytosol"/>
    <property type="evidence" value="ECO:0007669"/>
    <property type="project" value="TreeGrafter"/>
</dbReference>
<feature type="region of interest" description="Disordered" evidence="13">
    <location>
        <begin position="1"/>
        <end position="66"/>
    </location>
</feature>
<dbReference type="InterPro" id="IPR033705">
    <property type="entry name" value="Anticodon_Ia_Val"/>
</dbReference>
<dbReference type="CDD" id="cd00817">
    <property type="entry name" value="ValRS_core"/>
    <property type="match status" value="1"/>
</dbReference>
<dbReference type="GO" id="GO:0004832">
    <property type="term" value="F:valine-tRNA ligase activity"/>
    <property type="evidence" value="ECO:0007669"/>
    <property type="project" value="UniProtKB-EC"/>
</dbReference>
<sequence>MADEISNTVKVNGEIAPPKTAKQLEKEAKKQAKLDKLKQKLEKQSNAAPTKKDPAEKKEKKKEAKEVAAYDIVTPAGDKKDVSNPLPDAYSPKYVEAAWYSWWEKRGFFKPEYGRNSVLEPNSKGKFVIIIPPPNVTGSLHLGHALTNSIQDSLIRWNRMKGRTTLWNPGCDHAGIATQVVVEKKLWREEQKTRHDLGREVFVKKVWDWKDEKGDRIYHQLRKLGSSFDWDRAAFTMDPKLCKAVTEAFVRLHEDGVIYRSNRLVNWSSTLKSAISDIEVDKVELPGRSLLAIPGYNEKVEFGVLVSFAYQVADSDERIVVATTRVETMLGDTAVAVHPEDERYKHLHGKYVIHPFCDRKLPIVINELVDREFGTGAVKITPAHDPNDYEVGIRYNLPFITILDDSGNIQGDYGQFTGMKRFEARKAVLAALKEKGLYVETKNNPMVVPICSRSKDVVEPMLKPQWYVNCNDMALKAAEAVRSGELKLIPEMHNKTWYHWLEGIKDWCISRQLWWGHRIPAYFVTVDDPNIPVGQESDNEYWVSGRTEQEALEKAVAKFKVPASKITLKQDDDVLDTWFSSGLFPFSIFGWPDDTDDLKAFYPGSLLETGHDILFFWVARMVFFGQKLLGKLPFKKVYLHPIVRDAHGRKMSKSLGNVIDPMDVIHGITLEELHKQLLDSNIDQKEIEKAKAGQKQDYPDGIPECGTDALRFALCAMCQGRDINLDILRVQGYRFFCNKIWNATKFALNYLDDNFQPPTHNDYVSGESLMDKWMLSRLASAIIDANRGFEGFEFTLITTAIYNVWLYDLCDVYLEHLKSVFATGDAVAIKAAQATLYRALEINLRLLSPFMPFITEELYQRLPRLAADIKAIPSICVTSYPEPEEYKWKDETIEQEVEFVQKIAKAIRSARSDYNLPNKTKTEAYLKCSDESTKDLVKRYIPALQTLSYCSKIEVNTEAPSGCTIITVSDKCVVNLLLKGLIDPSKELTKLQKKVDFLENTKNKLNQVMASADYSTKVPIEVQQANDEKLSQSTAELERLQIAIKALKLMEQQE</sequence>
<keyword evidence="17" id="KW-1185">Reference proteome</keyword>
<name>A0A8K0GGD3_IGNLU</name>
<evidence type="ECO:0000256" key="6">
    <source>
        <dbReference type="ARBA" id="ARBA00022917"/>
    </source>
</evidence>
<dbReference type="Gene3D" id="3.40.50.620">
    <property type="entry name" value="HUPs"/>
    <property type="match status" value="2"/>
</dbReference>
<keyword evidence="12" id="KW-0175">Coiled coil</keyword>
<dbReference type="NCBIfam" id="TIGR00422">
    <property type="entry name" value="valS"/>
    <property type="match status" value="1"/>
</dbReference>
<dbReference type="OrthoDB" id="629407at2759"/>
<dbReference type="InterPro" id="IPR013155">
    <property type="entry name" value="M/V/L/I-tRNA-synth_anticd-bd"/>
</dbReference>
<dbReference type="InterPro" id="IPR002300">
    <property type="entry name" value="aa-tRNA-synth_Ia"/>
</dbReference>
<keyword evidence="5 11" id="KW-0067">ATP-binding</keyword>
<evidence type="ECO:0000259" key="15">
    <source>
        <dbReference type="Pfam" id="PF08264"/>
    </source>
</evidence>
<protein>
    <recommendedName>
        <fullName evidence="8">Valine--tRNA ligase</fullName>
        <ecNumber evidence="2">6.1.1.9</ecNumber>
    </recommendedName>
    <alternativeName>
        <fullName evidence="9">Valyl-tRNA synthetase</fullName>
    </alternativeName>
</protein>
<dbReference type="Gene3D" id="1.10.730.10">
    <property type="entry name" value="Isoleucyl-tRNA Synthetase, Domain 1"/>
    <property type="match status" value="1"/>
</dbReference>
<evidence type="ECO:0000256" key="9">
    <source>
        <dbReference type="ARBA" id="ARBA00029936"/>
    </source>
</evidence>
<dbReference type="CDD" id="cd07962">
    <property type="entry name" value="Anticodon_Ia_Val"/>
    <property type="match status" value="1"/>
</dbReference>
<comment type="similarity">
    <text evidence="1 11">Belongs to the class-I aminoacyl-tRNA synthetase family.</text>
</comment>
<evidence type="ECO:0000313" key="16">
    <source>
        <dbReference type="EMBL" id="KAF2898216.1"/>
    </source>
</evidence>
<evidence type="ECO:0000256" key="3">
    <source>
        <dbReference type="ARBA" id="ARBA00022598"/>
    </source>
</evidence>
<dbReference type="HAMAP" id="MF_02004">
    <property type="entry name" value="Val_tRNA_synth_type1"/>
    <property type="match status" value="1"/>
</dbReference>
<proteinExistence type="inferred from homology"/>
<dbReference type="PANTHER" id="PTHR11946:SF109">
    <property type="entry name" value="VALINE--TRNA LIGASE"/>
    <property type="match status" value="1"/>
</dbReference>
<dbReference type="Gene3D" id="1.10.287.380">
    <property type="entry name" value="Valyl-tRNA synthetase, C-terminal domain"/>
    <property type="match status" value="1"/>
</dbReference>
<keyword evidence="7 11" id="KW-0030">Aminoacyl-tRNA synthetase</keyword>
<dbReference type="SUPFAM" id="SSF52374">
    <property type="entry name" value="Nucleotidylyl transferase"/>
    <property type="match status" value="1"/>
</dbReference>
<comment type="caution">
    <text evidence="16">The sequence shown here is derived from an EMBL/GenBank/DDBJ whole genome shotgun (WGS) entry which is preliminary data.</text>
</comment>
<dbReference type="FunFam" id="3.40.50.620:FF:000119">
    <property type="entry name" value="Putative valine--tRNA ligase-like"/>
    <property type="match status" value="1"/>
</dbReference>
<evidence type="ECO:0000256" key="1">
    <source>
        <dbReference type="ARBA" id="ARBA00005594"/>
    </source>
</evidence>
<dbReference type="SUPFAM" id="SSF50677">
    <property type="entry name" value="ValRS/IleRS/LeuRS editing domain"/>
    <property type="match status" value="1"/>
</dbReference>
<feature type="domain" description="Methionyl/Valyl/Leucyl/Isoleucyl-tRNA synthetase anticodon-binding" evidence="15">
    <location>
        <begin position="771"/>
        <end position="925"/>
    </location>
</feature>
<dbReference type="Gene3D" id="3.90.740.10">
    <property type="entry name" value="Valyl/Leucyl/Isoleucyl-tRNA synthetase, editing domain"/>
    <property type="match status" value="1"/>
</dbReference>
<organism evidence="16 17">
    <name type="scientific">Ignelater luminosus</name>
    <name type="common">Cucubano</name>
    <name type="synonym">Pyrophorus luminosus</name>
    <dbReference type="NCBI Taxonomy" id="2038154"/>
    <lineage>
        <taxon>Eukaryota</taxon>
        <taxon>Metazoa</taxon>
        <taxon>Ecdysozoa</taxon>
        <taxon>Arthropoda</taxon>
        <taxon>Hexapoda</taxon>
        <taxon>Insecta</taxon>
        <taxon>Pterygota</taxon>
        <taxon>Neoptera</taxon>
        <taxon>Endopterygota</taxon>
        <taxon>Coleoptera</taxon>
        <taxon>Polyphaga</taxon>
        <taxon>Elateriformia</taxon>
        <taxon>Elateroidea</taxon>
        <taxon>Elateridae</taxon>
        <taxon>Agrypninae</taxon>
        <taxon>Pyrophorini</taxon>
        <taxon>Ignelater</taxon>
    </lineage>
</organism>
<accession>A0A8K0GGD3</accession>
<dbReference type="InterPro" id="IPR037118">
    <property type="entry name" value="Val-tRNA_synth_C_sf"/>
</dbReference>
<evidence type="ECO:0000256" key="2">
    <source>
        <dbReference type="ARBA" id="ARBA00013169"/>
    </source>
</evidence>
<dbReference type="PRINTS" id="PR00986">
    <property type="entry name" value="TRNASYNTHVAL"/>
</dbReference>
<feature type="coiled-coil region" evidence="12">
    <location>
        <begin position="988"/>
        <end position="1050"/>
    </location>
</feature>
<dbReference type="PROSITE" id="PS00178">
    <property type="entry name" value="AA_TRNA_LIGASE_I"/>
    <property type="match status" value="1"/>
</dbReference>
<comment type="catalytic activity">
    <reaction evidence="10">
        <text>tRNA(Val) + L-valine + ATP = L-valyl-tRNA(Val) + AMP + diphosphate</text>
        <dbReference type="Rhea" id="RHEA:10704"/>
        <dbReference type="Rhea" id="RHEA-COMP:9672"/>
        <dbReference type="Rhea" id="RHEA-COMP:9708"/>
        <dbReference type="ChEBI" id="CHEBI:30616"/>
        <dbReference type="ChEBI" id="CHEBI:33019"/>
        <dbReference type="ChEBI" id="CHEBI:57762"/>
        <dbReference type="ChEBI" id="CHEBI:78442"/>
        <dbReference type="ChEBI" id="CHEBI:78537"/>
        <dbReference type="ChEBI" id="CHEBI:456215"/>
        <dbReference type="EC" id="6.1.1.9"/>
    </reaction>
</comment>
<gene>
    <name evidence="16" type="ORF">ILUMI_07958</name>
</gene>
<dbReference type="GO" id="GO:0002161">
    <property type="term" value="F:aminoacyl-tRNA deacylase activity"/>
    <property type="evidence" value="ECO:0007669"/>
    <property type="project" value="InterPro"/>
</dbReference>
<feature type="compositionally biased region" description="Polar residues" evidence="13">
    <location>
        <begin position="1"/>
        <end position="10"/>
    </location>
</feature>
<dbReference type="InterPro" id="IPR002303">
    <property type="entry name" value="Valyl-tRNA_ligase"/>
</dbReference>
<evidence type="ECO:0000313" key="17">
    <source>
        <dbReference type="Proteomes" id="UP000801492"/>
    </source>
</evidence>
<dbReference type="FunFam" id="1.10.730.10:FF:000015">
    <property type="entry name" value="Valine--tRNA ligase"/>
    <property type="match status" value="1"/>
</dbReference>
<dbReference type="InterPro" id="IPR001412">
    <property type="entry name" value="aa-tRNA-synth_I_CS"/>
</dbReference>
<dbReference type="NCBIfam" id="NF004349">
    <property type="entry name" value="PRK05729.1"/>
    <property type="match status" value="1"/>
</dbReference>
<evidence type="ECO:0000256" key="4">
    <source>
        <dbReference type="ARBA" id="ARBA00022741"/>
    </source>
</evidence>
<keyword evidence="4 11" id="KW-0547">Nucleotide-binding</keyword>
<dbReference type="EC" id="6.1.1.9" evidence="2"/>
<dbReference type="FunFam" id="3.40.50.620:FF:000020">
    <property type="entry name" value="Valine--tRNA ligase, mitochondrial"/>
    <property type="match status" value="1"/>
</dbReference>
<feature type="compositionally biased region" description="Basic and acidic residues" evidence="13">
    <location>
        <begin position="50"/>
        <end position="66"/>
    </location>
</feature>
<dbReference type="GO" id="GO:0005524">
    <property type="term" value="F:ATP binding"/>
    <property type="evidence" value="ECO:0007669"/>
    <property type="project" value="UniProtKB-KW"/>
</dbReference>
<reference evidence="16" key="1">
    <citation type="submission" date="2019-08" db="EMBL/GenBank/DDBJ databases">
        <title>The genome of the North American firefly Photinus pyralis.</title>
        <authorList>
            <consortium name="Photinus pyralis genome working group"/>
            <person name="Fallon T.R."/>
            <person name="Sander Lower S.E."/>
            <person name="Weng J.-K."/>
        </authorList>
    </citation>
    <scope>NUCLEOTIDE SEQUENCE</scope>
    <source>
        <strain evidence="16">TRF0915ILg1</strain>
        <tissue evidence="16">Whole body</tissue>
    </source>
</reference>
<evidence type="ECO:0000256" key="7">
    <source>
        <dbReference type="ARBA" id="ARBA00023146"/>
    </source>
</evidence>
<feature type="domain" description="Aminoacyl-tRNA synthetase class Ia" evidence="14">
    <location>
        <begin position="99"/>
        <end position="726"/>
    </location>
</feature>
<evidence type="ECO:0000256" key="13">
    <source>
        <dbReference type="SAM" id="MobiDB-lite"/>
    </source>
</evidence>
<keyword evidence="3 11" id="KW-0436">Ligase</keyword>
<dbReference type="InterPro" id="IPR014729">
    <property type="entry name" value="Rossmann-like_a/b/a_fold"/>
</dbReference>
<evidence type="ECO:0000256" key="10">
    <source>
        <dbReference type="ARBA" id="ARBA00047552"/>
    </source>
</evidence>
<dbReference type="EMBL" id="VTPC01003641">
    <property type="protein sequence ID" value="KAF2898216.1"/>
    <property type="molecule type" value="Genomic_DNA"/>
</dbReference>
<dbReference type="Proteomes" id="UP000801492">
    <property type="component" value="Unassembled WGS sequence"/>
</dbReference>
<evidence type="ECO:0000256" key="11">
    <source>
        <dbReference type="RuleBase" id="RU363035"/>
    </source>
</evidence>
<dbReference type="FunFam" id="3.90.740.10:FF:000005">
    <property type="entry name" value="Valine--tRNA ligase, mitochondrial"/>
    <property type="match status" value="1"/>
</dbReference>
<evidence type="ECO:0000256" key="5">
    <source>
        <dbReference type="ARBA" id="ARBA00022840"/>
    </source>
</evidence>
<evidence type="ECO:0000256" key="12">
    <source>
        <dbReference type="SAM" id="Coils"/>
    </source>
</evidence>
<evidence type="ECO:0000259" key="14">
    <source>
        <dbReference type="Pfam" id="PF00133"/>
    </source>
</evidence>
<dbReference type="GO" id="GO:0006438">
    <property type="term" value="P:valyl-tRNA aminoacylation"/>
    <property type="evidence" value="ECO:0007669"/>
    <property type="project" value="InterPro"/>
</dbReference>
<dbReference type="PANTHER" id="PTHR11946">
    <property type="entry name" value="VALYL-TRNA SYNTHETASES"/>
    <property type="match status" value="1"/>
</dbReference>
<dbReference type="Pfam" id="PF00133">
    <property type="entry name" value="tRNA-synt_1"/>
    <property type="match status" value="1"/>
</dbReference>
<feature type="compositionally biased region" description="Basic and acidic residues" evidence="13">
    <location>
        <begin position="22"/>
        <end position="43"/>
    </location>
</feature>